<evidence type="ECO:0000313" key="1">
    <source>
        <dbReference type="EMBL" id="KAL1194346.1"/>
    </source>
</evidence>
<keyword evidence="2" id="KW-1185">Reference proteome</keyword>
<organism evidence="1 2">
    <name type="scientific">Cardamine amara subsp. amara</name>
    <dbReference type="NCBI Taxonomy" id="228776"/>
    <lineage>
        <taxon>Eukaryota</taxon>
        <taxon>Viridiplantae</taxon>
        <taxon>Streptophyta</taxon>
        <taxon>Embryophyta</taxon>
        <taxon>Tracheophyta</taxon>
        <taxon>Spermatophyta</taxon>
        <taxon>Magnoliopsida</taxon>
        <taxon>eudicotyledons</taxon>
        <taxon>Gunneridae</taxon>
        <taxon>Pentapetalae</taxon>
        <taxon>rosids</taxon>
        <taxon>malvids</taxon>
        <taxon>Brassicales</taxon>
        <taxon>Brassicaceae</taxon>
        <taxon>Cardamineae</taxon>
        <taxon>Cardamine</taxon>
    </lineage>
</organism>
<dbReference type="AlphaFoldDB" id="A0ABD0ZJY9"/>
<dbReference type="EMBL" id="JBANAX010000755">
    <property type="protein sequence ID" value="KAL1194346.1"/>
    <property type="molecule type" value="Genomic_DNA"/>
</dbReference>
<proteinExistence type="predicted"/>
<dbReference type="InterPro" id="IPR047259">
    <property type="entry name" value="QUIRKY-like"/>
</dbReference>
<dbReference type="PANTHER" id="PTHR31425:SF45">
    <property type="entry name" value="MULTIPLE C2 DOMAIN AND TRANSMEMBRANE REGION PROTEIN 12-RELATED"/>
    <property type="match status" value="1"/>
</dbReference>
<dbReference type="PANTHER" id="PTHR31425">
    <property type="entry name" value="PHOSPHORIBOSYLANTHRANILATE TRANSFERASE ISOFORM 1"/>
    <property type="match status" value="1"/>
</dbReference>
<sequence>MPIKVEAAGDSRLFASRIKMKLAIDQAYHVADECVQYSNDYRAFAKRLWPVVLGKFEIGILGATGLKGRDENKKGIDSLFTLTDLLVI</sequence>
<keyword evidence="1" id="KW-0812">Transmembrane</keyword>
<evidence type="ECO:0000313" key="2">
    <source>
        <dbReference type="Proteomes" id="UP001558713"/>
    </source>
</evidence>
<gene>
    <name evidence="1" type="ORF">V5N11_003941</name>
</gene>
<reference evidence="1 2" key="1">
    <citation type="submission" date="2024-04" db="EMBL/GenBank/DDBJ databases">
        <title>Genome assembly C_amara_ONT_v2.</title>
        <authorList>
            <person name="Yant L."/>
            <person name="Moore C."/>
            <person name="Slenker M."/>
        </authorList>
    </citation>
    <scope>NUCLEOTIDE SEQUENCE [LARGE SCALE GENOMIC DNA]</scope>
    <source>
        <tissue evidence="1">Leaf</tissue>
    </source>
</reference>
<name>A0ABD0ZJY9_CARAN</name>
<protein>
    <submittedName>
        <fullName evidence="1">Multiple C2 domain and transmembrane region protein 13</fullName>
    </submittedName>
</protein>
<dbReference type="Proteomes" id="UP001558713">
    <property type="component" value="Unassembled WGS sequence"/>
</dbReference>
<accession>A0ABD0ZJY9</accession>
<keyword evidence="1" id="KW-0472">Membrane</keyword>
<comment type="caution">
    <text evidence="1">The sequence shown here is derived from an EMBL/GenBank/DDBJ whole genome shotgun (WGS) entry which is preliminary data.</text>
</comment>